<comment type="caution">
    <text evidence="1">The sequence shown here is derived from an EMBL/GenBank/DDBJ whole genome shotgun (WGS) entry which is preliminary data.</text>
</comment>
<gene>
    <name evidence="1" type="primary">uvrA_27</name>
    <name evidence="1" type="ORF">SDC9_54065</name>
</gene>
<dbReference type="InterPro" id="IPR027417">
    <property type="entry name" value="P-loop_NTPase"/>
</dbReference>
<sequence length="54" mass="5871">MELVKCADYIIDLGPHGGDRGGEVLYQGPLGGIRKIENSATSTVLSKKLPEWEK</sequence>
<reference evidence="1" key="1">
    <citation type="submission" date="2019-08" db="EMBL/GenBank/DDBJ databases">
        <authorList>
            <person name="Kucharzyk K."/>
            <person name="Murdoch R.W."/>
            <person name="Higgins S."/>
            <person name="Loffler F."/>
        </authorList>
    </citation>
    <scope>NUCLEOTIDE SEQUENCE</scope>
</reference>
<dbReference type="EMBL" id="VSSQ01001372">
    <property type="protein sequence ID" value="MPM07758.1"/>
    <property type="molecule type" value="Genomic_DNA"/>
</dbReference>
<name>A0A644WW95_9ZZZZ</name>
<organism evidence="1">
    <name type="scientific">bioreactor metagenome</name>
    <dbReference type="NCBI Taxonomy" id="1076179"/>
    <lineage>
        <taxon>unclassified sequences</taxon>
        <taxon>metagenomes</taxon>
        <taxon>ecological metagenomes</taxon>
    </lineage>
</organism>
<dbReference type="Gene3D" id="3.40.50.300">
    <property type="entry name" value="P-loop containing nucleotide triphosphate hydrolases"/>
    <property type="match status" value="1"/>
</dbReference>
<proteinExistence type="predicted"/>
<protein>
    <submittedName>
        <fullName evidence="1">UvrABC system protein A</fullName>
    </submittedName>
</protein>
<dbReference type="AlphaFoldDB" id="A0A644WW95"/>
<accession>A0A644WW95</accession>
<evidence type="ECO:0000313" key="1">
    <source>
        <dbReference type="EMBL" id="MPM07758.1"/>
    </source>
</evidence>